<dbReference type="Pfam" id="PF04827">
    <property type="entry name" value="Plant_tran"/>
    <property type="match status" value="1"/>
</dbReference>
<keyword evidence="3" id="KW-1185">Reference proteome</keyword>
<dbReference type="InterPro" id="IPR006912">
    <property type="entry name" value="Harbinger_derived_prot"/>
</dbReference>
<reference evidence="2 3" key="1">
    <citation type="journal article" date="2014" name="Genome Biol.">
        <title>Transcriptome and methylome profiling reveals relics of genome dominance in the mesopolyploid Brassica oleracea.</title>
        <authorList>
            <person name="Parkin I.A."/>
            <person name="Koh C."/>
            <person name="Tang H."/>
            <person name="Robinson S.J."/>
            <person name="Kagale S."/>
            <person name="Clarke W.E."/>
            <person name="Town C.D."/>
            <person name="Nixon J."/>
            <person name="Krishnakumar V."/>
            <person name="Bidwell S.L."/>
            <person name="Denoeud F."/>
            <person name="Belcram H."/>
            <person name="Links M.G."/>
            <person name="Just J."/>
            <person name="Clarke C."/>
            <person name="Bender T."/>
            <person name="Huebert T."/>
            <person name="Mason A.S."/>
            <person name="Pires J.C."/>
            <person name="Barker G."/>
            <person name="Moore J."/>
            <person name="Walley P.G."/>
            <person name="Manoli S."/>
            <person name="Batley J."/>
            <person name="Edwards D."/>
            <person name="Nelson M.N."/>
            <person name="Wang X."/>
            <person name="Paterson A.H."/>
            <person name="King G."/>
            <person name="Bancroft I."/>
            <person name="Chalhoub B."/>
            <person name="Sharpe A.G."/>
        </authorList>
    </citation>
    <scope>NUCLEOTIDE SEQUENCE</scope>
    <source>
        <strain evidence="2 3">cv. TO1000</strain>
    </source>
</reference>
<proteinExistence type="predicted"/>
<dbReference type="EnsemblPlants" id="Bo2g131770.1">
    <property type="protein sequence ID" value="Bo2g131770.1"/>
    <property type="gene ID" value="Bo2g131770"/>
</dbReference>
<evidence type="ECO:0000313" key="3">
    <source>
        <dbReference type="Proteomes" id="UP000032141"/>
    </source>
</evidence>
<feature type="region of interest" description="Disordered" evidence="1">
    <location>
        <begin position="304"/>
        <end position="324"/>
    </location>
</feature>
<evidence type="ECO:0000256" key="1">
    <source>
        <dbReference type="SAM" id="MobiDB-lite"/>
    </source>
</evidence>
<organism evidence="2 3">
    <name type="scientific">Brassica oleracea var. oleracea</name>
    <dbReference type="NCBI Taxonomy" id="109376"/>
    <lineage>
        <taxon>Eukaryota</taxon>
        <taxon>Viridiplantae</taxon>
        <taxon>Streptophyta</taxon>
        <taxon>Embryophyta</taxon>
        <taxon>Tracheophyta</taxon>
        <taxon>Spermatophyta</taxon>
        <taxon>Magnoliopsida</taxon>
        <taxon>eudicotyledons</taxon>
        <taxon>Gunneridae</taxon>
        <taxon>Pentapetalae</taxon>
        <taxon>rosids</taxon>
        <taxon>malvids</taxon>
        <taxon>Brassicales</taxon>
        <taxon>Brassicaceae</taxon>
        <taxon>Brassiceae</taxon>
        <taxon>Brassica</taxon>
    </lineage>
</organism>
<dbReference type="HOGENOM" id="CLU_859390_0_0_1"/>
<protein>
    <submittedName>
        <fullName evidence="2">Uncharacterized protein</fullName>
    </submittedName>
</protein>
<reference evidence="2" key="2">
    <citation type="submission" date="2015-03" db="UniProtKB">
        <authorList>
            <consortium name="EnsemblPlants"/>
        </authorList>
    </citation>
    <scope>IDENTIFICATION</scope>
</reference>
<dbReference type="Gramene" id="Bo2g131770.1">
    <property type="protein sequence ID" value="Bo2g131770.1"/>
    <property type="gene ID" value="Bo2g131770"/>
</dbReference>
<evidence type="ECO:0000313" key="2">
    <source>
        <dbReference type="EnsemblPlants" id="Bo2g131770.1"/>
    </source>
</evidence>
<name>A0A0D3AUS6_BRAOL</name>
<accession>A0A0D3AUS6</accession>
<dbReference type="PANTHER" id="PTHR47150">
    <property type="entry name" value="OS12G0169200 PROTEIN"/>
    <property type="match status" value="1"/>
</dbReference>
<dbReference type="Proteomes" id="UP000032141">
    <property type="component" value="Chromosome C2"/>
</dbReference>
<dbReference type="AlphaFoldDB" id="A0A0D3AUS6"/>
<dbReference type="STRING" id="109376.A0A0D3AUS6"/>
<dbReference type="PANTHER" id="PTHR47150:SF5">
    <property type="entry name" value="OS07G0546750 PROTEIN"/>
    <property type="match status" value="1"/>
</dbReference>
<sequence length="324" mass="37498">MMLSKLHTNSTSTITTLNSRWNMHGRSSVMTKNSVVLTALKILRVVEIQKEQNWMKLAHFLQALTQKSSKRKGKKVVTKTTHQERKSNSRSRLENLWALKEKDIAEIKKLTKTELLKSLLEKTEQLSEKEETLKNKIIDEMFEFILKNFVDGVISLFGEDYLRRPTAEDLKRLLDIGEMRGFPGMIGNIDCMHREWKNCPTAWKGKYSRGSGKLTIVLEVVASHDLWIWHAFFGPPVSHRWYISKVGYIYPINSTSPRSEIIVIVGVENGCNEVNVKISEEENVENFFDKYFFEIDSSLRKALRKKRESSDKSSKRVATQKPNT</sequence>